<feature type="region of interest" description="Disordered" evidence="1">
    <location>
        <begin position="69"/>
        <end position="94"/>
    </location>
</feature>
<evidence type="ECO:0000313" key="3">
    <source>
        <dbReference type="EMBL" id="CEI63842.1"/>
    </source>
</evidence>
<sequence length="340" mass="35599">MHSNKLLSLALSLYVVDSVVASPCKPFSSADSSVALTTLSGSTTTILPMPSSTETFFLDTTLITQATETSGTKTTTQATETIETEAKTESATTLTTSATSVDVTTVDGGTSTLVLDTTITTEATTTTAAEVTTTAAETTTTAAAGCPQVTILANPTSIFTSSEGIDFDDQYRAVVVPFDVGVFGASASTVYVSVNGLITLGRGPNDAHINAALPAQNIPEVAILPYWDDLYVAGGYCGIGISYEVIDTPRGRAFTVEYYVGGNGNLVGDHFTVSMFEDYPGLVRYAYYKTSMHGSTATVGVQNGMLKAQYSFNAVDSIPNNFYVEIDTSSGQGIFTSGRL</sequence>
<evidence type="ECO:0000313" key="4">
    <source>
        <dbReference type="Proteomes" id="UP000245910"/>
    </source>
</evidence>
<evidence type="ECO:0008006" key="5">
    <source>
        <dbReference type="Google" id="ProtNLM"/>
    </source>
</evidence>
<organism evidence="3 4">
    <name type="scientific">Fusarium venenatum</name>
    <dbReference type="NCBI Taxonomy" id="56646"/>
    <lineage>
        <taxon>Eukaryota</taxon>
        <taxon>Fungi</taxon>
        <taxon>Dikarya</taxon>
        <taxon>Ascomycota</taxon>
        <taxon>Pezizomycotina</taxon>
        <taxon>Sordariomycetes</taxon>
        <taxon>Hypocreomycetidae</taxon>
        <taxon>Hypocreales</taxon>
        <taxon>Nectriaceae</taxon>
        <taxon>Fusarium</taxon>
    </lineage>
</organism>
<name>A0A2L2T057_9HYPO</name>
<dbReference type="Proteomes" id="UP000245910">
    <property type="component" value="Chromosome I"/>
</dbReference>
<protein>
    <recommendedName>
        <fullName evidence="5">PA14 domain-containing protein</fullName>
    </recommendedName>
</protein>
<feature type="chain" id="PRO_5014882419" description="PA14 domain-containing protein" evidence="2">
    <location>
        <begin position="22"/>
        <end position="340"/>
    </location>
</feature>
<dbReference type="AlphaFoldDB" id="A0A2L2T057"/>
<evidence type="ECO:0000256" key="2">
    <source>
        <dbReference type="SAM" id="SignalP"/>
    </source>
</evidence>
<evidence type="ECO:0000256" key="1">
    <source>
        <dbReference type="SAM" id="MobiDB-lite"/>
    </source>
</evidence>
<feature type="signal peptide" evidence="2">
    <location>
        <begin position="1"/>
        <end position="21"/>
    </location>
</feature>
<dbReference type="OrthoDB" id="10031947at2759"/>
<keyword evidence="2" id="KW-0732">Signal</keyword>
<feature type="compositionally biased region" description="Low complexity" evidence="1">
    <location>
        <begin position="69"/>
        <end position="81"/>
    </location>
</feature>
<reference evidence="4" key="1">
    <citation type="submission" date="2014-10" db="EMBL/GenBank/DDBJ databases">
        <authorList>
            <person name="King R."/>
        </authorList>
    </citation>
    <scope>NUCLEOTIDE SEQUENCE [LARGE SCALE GENOMIC DNA]</scope>
    <source>
        <strain evidence="4">A3/5</strain>
    </source>
</reference>
<keyword evidence="4" id="KW-1185">Reference proteome</keyword>
<accession>A0A2L2T057</accession>
<dbReference type="EMBL" id="LN649229">
    <property type="protein sequence ID" value="CEI63842.1"/>
    <property type="molecule type" value="Genomic_DNA"/>
</dbReference>
<proteinExistence type="predicted"/>
<dbReference type="STRING" id="56646.A0A2L2T057"/>